<sequence>MKKAISLLMTAVMFTAFSISAMGKSLSVGYVLVGPKNDGGWSMRHHQGFQSLKKHGYKVAMVEMVPEAESAKVFLKLARKHDIVFATSFGYMDPMVKAASKASDTIFMHATGYKGNDKNMDNYVCHSFQARYLTGIAAGMLTKSNKIGVVGSHPIPEIIRNINALTIGAQSVNPDIQVNIVWINSWFDPPKDMDAAKALLDAGNDILYTTTDSPSVVTLAQSAWKKQGKEVWSMGNDAPMGSNGPDRYVTGMMFNWNLLYKHIVDQLAAGKLKMNQRYNWGLKENCVGLSPWGKNVPGNVVNKVETVKMEWINDNMDEWYPFSQGITKQDGSRVTAGVIKRPELETMQYFVKGITNKFPTN</sequence>
<dbReference type="Gene3D" id="3.40.50.2300">
    <property type="match status" value="2"/>
</dbReference>
<accession>A0A381TBI8</accession>
<feature type="domain" description="ABC transporter substrate-binding protein PnrA-like" evidence="2">
    <location>
        <begin position="27"/>
        <end position="305"/>
    </location>
</feature>
<protein>
    <recommendedName>
        <fullName evidence="2">ABC transporter substrate-binding protein PnrA-like domain-containing protein</fullName>
    </recommendedName>
</protein>
<reference evidence="3" key="1">
    <citation type="submission" date="2018-05" db="EMBL/GenBank/DDBJ databases">
        <authorList>
            <person name="Lanie J.A."/>
            <person name="Ng W.-L."/>
            <person name="Kazmierczak K.M."/>
            <person name="Andrzejewski T.M."/>
            <person name="Davidsen T.M."/>
            <person name="Wayne K.J."/>
            <person name="Tettelin H."/>
            <person name="Glass J.I."/>
            <person name="Rusch D."/>
            <person name="Podicherti R."/>
            <person name="Tsui H.-C.T."/>
            <person name="Winkler M.E."/>
        </authorList>
    </citation>
    <scope>NUCLEOTIDE SEQUENCE</scope>
</reference>
<proteinExistence type="predicted"/>
<dbReference type="EMBL" id="UINC01004033">
    <property type="protein sequence ID" value="SVA11243.1"/>
    <property type="molecule type" value="Genomic_DNA"/>
</dbReference>
<gene>
    <name evidence="3" type="ORF">METZ01_LOCUS64097</name>
</gene>
<name>A0A381TBI8_9ZZZZ</name>
<evidence type="ECO:0000313" key="3">
    <source>
        <dbReference type="EMBL" id="SVA11243.1"/>
    </source>
</evidence>
<dbReference type="InterPro" id="IPR003760">
    <property type="entry name" value="PnrA-like"/>
</dbReference>
<dbReference type="GO" id="GO:0005886">
    <property type="term" value="C:plasma membrane"/>
    <property type="evidence" value="ECO:0007669"/>
    <property type="project" value="InterPro"/>
</dbReference>
<dbReference type="Pfam" id="PF02608">
    <property type="entry name" value="Bmp"/>
    <property type="match status" value="1"/>
</dbReference>
<evidence type="ECO:0000259" key="2">
    <source>
        <dbReference type="Pfam" id="PF02608"/>
    </source>
</evidence>
<dbReference type="AlphaFoldDB" id="A0A381TBI8"/>
<organism evidence="3">
    <name type="scientific">marine metagenome</name>
    <dbReference type="NCBI Taxonomy" id="408172"/>
    <lineage>
        <taxon>unclassified sequences</taxon>
        <taxon>metagenomes</taxon>
        <taxon>ecological metagenomes</taxon>
    </lineage>
</organism>
<dbReference type="PANTHER" id="PTHR43208:SF1">
    <property type="entry name" value="ABC TRANSPORTER SUBSTRATE-BINDING PROTEIN"/>
    <property type="match status" value="1"/>
</dbReference>
<evidence type="ECO:0000256" key="1">
    <source>
        <dbReference type="ARBA" id="ARBA00022729"/>
    </source>
</evidence>
<keyword evidence="1" id="KW-0732">Signal</keyword>
<dbReference type="CDD" id="cd19963">
    <property type="entry name" value="PBP1_BMP-like"/>
    <property type="match status" value="1"/>
</dbReference>
<dbReference type="PANTHER" id="PTHR43208">
    <property type="entry name" value="ABC TRANSPORTER SUBSTRATE-BINDING PROTEIN"/>
    <property type="match status" value="1"/>
</dbReference>
<dbReference type="InterPro" id="IPR052910">
    <property type="entry name" value="ABC-Purine-Binding"/>
</dbReference>